<accession>A0A7S7NQ80</accession>
<dbReference type="SUPFAM" id="SSF52540">
    <property type="entry name" value="P-loop containing nucleoside triphosphate hydrolases"/>
    <property type="match status" value="1"/>
</dbReference>
<dbReference type="RefSeq" id="WP_194449444.1">
    <property type="nucleotide sequence ID" value="NZ_CP063849.1"/>
</dbReference>
<organism evidence="1 2">
    <name type="scientific">Paludibaculum fermentans</name>
    <dbReference type="NCBI Taxonomy" id="1473598"/>
    <lineage>
        <taxon>Bacteria</taxon>
        <taxon>Pseudomonadati</taxon>
        <taxon>Acidobacteriota</taxon>
        <taxon>Terriglobia</taxon>
        <taxon>Bryobacterales</taxon>
        <taxon>Bryobacteraceae</taxon>
        <taxon>Paludibaculum</taxon>
    </lineage>
</organism>
<name>A0A7S7NQ80_PALFE</name>
<proteinExistence type="predicted"/>
<evidence type="ECO:0000313" key="1">
    <source>
        <dbReference type="EMBL" id="QOY87777.1"/>
    </source>
</evidence>
<protein>
    <submittedName>
        <fullName evidence="1">Uncharacterized protein</fullName>
    </submittedName>
</protein>
<reference evidence="1 2" key="1">
    <citation type="submission" date="2020-10" db="EMBL/GenBank/DDBJ databases">
        <title>Complete genome sequence of Paludibaculum fermentans P105T, a facultatively anaerobic acidobacterium capable of dissimilatory Fe(III) reduction.</title>
        <authorList>
            <person name="Dedysh S.N."/>
            <person name="Beletsky A.V."/>
            <person name="Kulichevskaya I.S."/>
            <person name="Mardanov A.V."/>
            <person name="Ravin N.V."/>
        </authorList>
    </citation>
    <scope>NUCLEOTIDE SEQUENCE [LARGE SCALE GENOMIC DNA]</scope>
    <source>
        <strain evidence="1 2">P105</strain>
    </source>
</reference>
<dbReference type="InterPro" id="IPR027417">
    <property type="entry name" value="P-loop_NTPase"/>
</dbReference>
<dbReference type="Proteomes" id="UP000593892">
    <property type="component" value="Chromosome"/>
</dbReference>
<gene>
    <name evidence="1" type="ORF">IRI77_34390</name>
</gene>
<sequence length="416" mass="46633">MESGATPDRRQVYRPFLARLNPTSPHLLDQQSLIVLPSHDPHDPDQPPIHAGFAAIAELTPGAQMALVGGIGSGKTTELRLTRGLLGRHKDAVTVLLDMAELTDINEINPGAILIAVGTRLYHQLDDEHRQEADVRSAYRRLRELAEGKTEWVEATTSGSYFEGEDPDYEPDLVQVSTPGLLRPRFPAIKRSVSEVFDLVCTVSAPLILMSHQVTILIDGLDRLIRPERFRLFAEQDLQALRGTGISLIIAAPLLMWFDKNRFLQEYFDEVKHIPAAVSDPEKSTFLNEILIRRGARDLMGEAEISTISKYSGGVLRDLITLARTSAEAAYRDDKNRIELSHVESAIRQLGKRYLIGIGRVQLQFINRLMRDEAFSIENPQAKELLVSRQVLEYFNDGRESFAVHPALCKVLEEAE</sequence>
<dbReference type="EMBL" id="CP063849">
    <property type="protein sequence ID" value="QOY87777.1"/>
    <property type="molecule type" value="Genomic_DNA"/>
</dbReference>
<evidence type="ECO:0000313" key="2">
    <source>
        <dbReference type="Proteomes" id="UP000593892"/>
    </source>
</evidence>
<keyword evidence="2" id="KW-1185">Reference proteome</keyword>
<dbReference type="KEGG" id="pfer:IRI77_34390"/>
<dbReference type="AlphaFoldDB" id="A0A7S7NQ80"/>